<dbReference type="Proteomes" id="UP001590950">
    <property type="component" value="Unassembled WGS sequence"/>
</dbReference>
<comment type="similarity">
    <text evidence="1">Belongs to the actin family.</text>
</comment>
<sequence>MSKATMATTAGYFDRRHTSSVRPGLSHLQPDPSSPHTPQQQQRVSSALSSPSVSYRAEEEAVIFEFGTRHLSAGFTGESYPRCRLGFGPEESRRIGDHRSWLPGYDERPRKKQRVECWGENHELWRMDLRGSDVGVVEDKIERAVREAFTKYLLLDSKSRRLLVILPSIMPHQLLSTLLSTLFNNFQIPSITLLSPSILSTVAAGCRSSLVVDIGWRETVLTAVYDYREVCQTRTTRAMSMVTLEMARLLKTYDRHNKKDAPLAAVEISKDEEAATLSIGFDRAEEVTTRMAWCRSGERDSGASQDLSDDLKRISMVEDANDRASDGPAISIPSPSFPSQSISIPFSQFARPVETSLLATSKRKHDHDDHEQPLHTLLYDTLLTLPPDVRSVCMSRVIITGGGSNIPGLKPRLLDELSAIVKERGWDPVQSRAADERRRRLKDISANPQVILRTDEEVPKDPSTILSAAMAPQATDPFEEKLRRERNKDSKGTVSGVIRGVVTLGAWTGGSLIANLRIKGVVEIEKDSFLQHGLAGARREAEASNVQQKVVRGERAGWTLGAWA</sequence>
<comment type="caution">
    <text evidence="3">The sequence shown here is derived from an EMBL/GenBank/DDBJ whole genome shotgun (WGS) entry which is preliminary data.</text>
</comment>
<name>A0ABR4A9W5_9LECA</name>
<accession>A0ABR4A9W5</accession>
<dbReference type="EMBL" id="JBEFKJ010000014">
    <property type="protein sequence ID" value="KAL2042560.1"/>
    <property type="molecule type" value="Genomic_DNA"/>
</dbReference>
<dbReference type="Gene3D" id="3.30.420.40">
    <property type="match status" value="2"/>
</dbReference>
<dbReference type="SMART" id="SM00268">
    <property type="entry name" value="ACTIN"/>
    <property type="match status" value="1"/>
</dbReference>
<organism evidence="3 4">
    <name type="scientific">Stereocaulon virgatum</name>
    <dbReference type="NCBI Taxonomy" id="373712"/>
    <lineage>
        <taxon>Eukaryota</taxon>
        <taxon>Fungi</taxon>
        <taxon>Dikarya</taxon>
        <taxon>Ascomycota</taxon>
        <taxon>Pezizomycotina</taxon>
        <taxon>Lecanoromycetes</taxon>
        <taxon>OSLEUM clade</taxon>
        <taxon>Lecanoromycetidae</taxon>
        <taxon>Lecanorales</taxon>
        <taxon>Lecanorineae</taxon>
        <taxon>Stereocaulaceae</taxon>
        <taxon>Stereocaulon</taxon>
    </lineage>
</organism>
<dbReference type="SUPFAM" id="SSF53067">
    <property type="entry name" value="Actin-like ATPase domain"/>
    <property type="match status" value="2"/>
</dbReference>
<feature type="region of interest" description="Disordered" evidence="2">
    <location>
        <begin position="1"/>
        <end position="52"/>
    </location>
</feature>
<keyword evidence="4" id="KW-1185">Reference proteome</keyword>
<evidence type="ECO:0008006" key="5">
    <source>
        <dbReference type="Google" id="ProtNLM"/>
    </source>
</evidence>
<dbReference type="PANTHER" id="PTHR11937">
    <property type="entry name" value="ACTIN"/>
    <property type="match status" value="1"/>
</dbReference>
<reference evidence="3 4" key="1">
    <citation type="submission" date="2024-09" db="EMBL/GenBank/DDBJ databases">
        <title>Rethinking Asexuality: The Enigmatic Case of Functional Sexual Genes in Lepraria (Stereocaulaceae).</title>
        <authorList>
            <person name="Doellman M."/>
            <person name="Sun Y."/>
            <person name="Barcenas-Pena A."/>
            <person name="Lumbsch H.T."/>
            <person name="Grewe F."/>
        </authorList>
    </citation>
    <scope>NUCLEOTIDE SEQUENCE [LARGE SCALE GENOMIC DNA]</scope>
    <source>
        <strain evidence="3 4">Mercado 3170</strain>
    </source>
</reference>
<dbReference type="InterPro" id="IPR043129">
    <property type="entry name" value="ATPase_NBD"/>
</dbReference>
<dbReference type="InterPro" id="IPR004000">
    <property type="entry name" value="Actin"/>
</dbReference>
<gene>
    <name evidence="3" type="ORF">N7G274_005054</name>
</gene>
<evidence type="ECO:0000256" key="2">
    <source>
        <dbReference type="SAM" id="MobiDB-lite"/>
    </source>
</evidence>
<evidence type="ECO:0000256" key="1">
    <source>
        <dbReference type="RuleBase" id="RU000487"/>
    </source>
</evidence>
<protein>
    <recommendedName>
        <fullName evidence="5">Actin-like ATPase domain-containing protein</fullName>
    </recommendedName>
</protein>
<evidence type="ECO:0000313" key="3">
    <source>
        <dbReference type="EMBL" id="KAL2042560.1"/>
    </source>
</evidence>
<proteinExistence type="inferred from homology"/>
<feature type="compositionally biased region" description="Polar residues" evidence="2">
    <location>
        <begin position="34"/>
        <end position="44"/>
    </location>
</feature>
<dbReference type="Pfam" id="PF00022">
    <property type="entry name" value="Actin"/>
    <property type="match status" value="1"/>
</dbReference>
<evidence type="ECO:0000313" key="4">
    <source>
        <dbReference type="Proteomes" id="UP001590950"/>
    </source>
</evidence>